<keyword evidence="4" id="KW-1015">Disulfide bond</keyword>
<keyword evidence="14" id="KW-1185">Reference proteome</keyword>
<evidence type="ECO:0000256" key="4">
    <source>
        <dbReference type="ARBA" id="ARBA00023157"/>
    </source>
</evidence>
<evidence type="ECO:0000256" key="10">
    <source>
        <dbReference type="ARBA" id="ARBA00042898"/>
    </source>
</evidence>
<dbReference type="InterPro" id="IPR001223">
    <property type="entry name" value="Glyco_hydro18_cat"/>
</dbReference>
<evidence type="ECO:0000259" key="12">
    <source>
        <dbReference type="PROSITE" id="PS51910"/>
    </source>
</evidence>
<evidence type="ECO:0000256" key="9">
    <source>
        <dbReference type="ARBA" id="ARBA00042450"/>
    </source>
</evidence>
<keyword evidence="7" id="KW-0968">Cytoplasmic vesicle</keyword>
<dbReference type="GO" id="GO:0006032">
    <property type="term" value="P:chitin catabolic process"/>
    <property type="evidence" value="ECO:0007669"/>
    <property type="project" value="TreeGrafter"/>
</dbReference>
<keyword evidence="3" id="KW-0732">Signal</keyword>
<evidence type="ECO:0000256" key="2">
    <source>
        <dbReference type="ARBA" id="ARBA00009336"/>
    </source>
</evidence>
<evidence type="ECO:0000256" key="8">
    <source>
        <dbReference type="ARBA" id="ARBA00039807"/>
    </source>
</evidence>
<dbReference type="PANTHER" id="PTHR11177:SF385">
    <property type="entry name" value="OVIDUCT-SPECIFIC GLYCOPROTEIN"/>
    <property type="match status" value="1"/>
</dbReference>
<evidence type="ECO:0000256" key="5">
    <source>
        <dbReference type="ARBA" id="ARBA00023180"/>
    </source>
</evidence>
<proteinExistence type="inferred from homology"/>
<comment type="similarity">
    <text evidence="2">Belongs to the glycosyl hydrolase 18 family.</text>
</comment>
<keyword evidence="5" id="KW-0325">Glycoprotein</keyword>
<dbReference type="GO" id="GO:0008061">
    <property type="term" value="F:chitin binding"/>
    <property type="evidence" value="ECO:0007669"/>
    <property type="project" value="InterPro"/>
</dbReference>
<dbReference type="GO" id="GO:0005975">
    <property type="term" value="P:carbohydrate metabolic process"/>
    <property type="evidence" value="ECO:0007669"/>
    <property type="project" value="InterPro"/>
</dbReference>
<evidence type="ECO:0000256" key="6">
    <source>
        <dbReference type="ARBA" id="ARBA00023279"/>
    </source>
</evidence>
<dbReference type="Ensembl" id="ENSBIXT00000049370.1">
    <property type="protein sequence ID" value="ENSBIXP00000020344.1"/>
    <property type="gene ID" value="ENSBIXG00000004705.1"/>
</dbReference>
<evidence type="ECO:0000313" key="13">
    <source>
        <dbReference type="Ensembl" id="ENSBIXP00000020344.1"/>
    </source>
</evidence>
<accession>A0A4W2D7Z0</accession>
<dbReference type="AlphaFoldDB" id="A0A4W2D7Z0"/>
<protein>
    <recommendedName>
        <fullName evidence="8">Oviduct-specific glycoprotein</fullName>
    </recommendedName>
    <alternativeName>
        <fullName evidence="9">Estrogen-dependent oviduct protein</fullName>
    </alternativeName>
    <alternativeName>
        <fullName evidence="10">Oviductal glycoprotein</fullName>
    </alternativeName>
    <alternativeName>
        <fullName evidence="11">Oviductin</fullName>
    </alternativeName>
</protein>
<dbReference type="Pfam" id="PF00704">
    <property type="entry name" value="Glyco_hydro_18"/>
    <property type="match status" value="1"/>
</dbReference>
<reference evidence="13" key="2">
    <citation type="submission" date="2025-08" db="UniProtKB">
        <authorList>
            <consortium name="Ensembl"/>
        </authorList>
    </citation>
    <scope>IDENTIFICATION</scope>
</reference>
<comment type="subcellular location">
    <subcellularLocation>
        <location evidence="1">Cytoplasmic vesicle</location>
        <location evidence="1">Secretory vesicle</location>
    </subcellularLocation>
</comment>
<name>A0A4W2D7Z0_BOBOX</name>
<dbReference type="InterPro" id="IPR050314">
    <property type="entry name" value="Glycosyl_Hydrlase_18"/>
</dbReference>
<dbReference type="InterPro" id="IPR011583">
    <property type="entry name" value="Chitinase_II/V-like_cat"/>
</dbReference>
<dbReference type="GO" id="GO:0007338">
    <property type="term" value="P:single fertilization"/>
    <property type="evidence" value="ECO:0007669"/>
    <property type="project" value="UniProtKB-KW"/>
</dbReference>
<reference evidence="13 14" key="1">
    <citation type="submission" date="2018-11" db="EMBL/GenBank/DDBJ databases">
        <title>Haplotype-resolved cattle genomes.</title>
        <authorList>
            <person name="Low W.Y."/>
            <person name="Tearle R."/>
            <person name="Bickhart D.M."/>
            <person name="Rosen B.D."/>
            <person name="Koren S."/>
            <person name="Rhie A."/>
            <person name="Hiendleder S."/>
            <person name="Phillippy A.M."/>
            <person name="Smith T.P.L."/>
            <person name="Williams J.L."/>
        </authorList>
    </citation>
    <scope>NUCLEOTIDE SEQUENCE [LARGE SCALE GENOMIC DNA]</scope>
</reference>
<dbReference type="Proteomes" id="UP000314981">
    <property type="component" value="Chromosome 3"/>
</dbReference>
<reference evidence="13" key="3">
    <citation type="submission" date="2025-09" db="UniProtKB">
        <authorList>
            <consortium name="Ensembl"/>
        </authorList>
    </citation>
    <scope>IDENTIFICATION</scope>
</reference>
<dbReference type="PANTHER" id="PTHR11177">
    <property type="entry name" value="CHITINASE"/>
    <property type="match status" value="1"/>
</dbReference>
<evidence type="ECO:0000256" key="11">
    <source>
        <dbReference type="ARBA" id="ARBA00043205"/>
    </source>
</evidence>
<dbReference type="GO" id="GO:0004568">
    <property type="term" value="F:chitinase activity"/>
    <property type="evidence" value="ECO:0007669"/>
    <property type="project" value="TreeGrafter"/>
</dbReference>
<evidence type="ECO:0000313" key="14">
    <source>
        <dbReference type="Proteomes" id="UP000314981"/>
    </source>
</evidence>
<sequence length="211" mass="23844">MKHHDGAAHKLVCYFTNWAFSRPGPASILPRDLDPFLCTHLVFAFASMNNNQIVPKDPLDEKILYPEFNKLKESNRGLKTLLSIGGVELRFTMMLSTFSNRERFVSSVIPLLRTHGFDGLDLFFLYPGLRGSPARDRWTFLSLLEELLQAFKNEAQLTMCPRLLLSAAVSGDPHVVQKAYDAHLLGSTYHMPSRGKSGLAMMMPSKIWIQC</sequence>
<evidence type="ECO:0000256" key="1">
    <source>
        <dbReference type="ARBA" id="ARBA00004398"/>
    </source>
</evidence>
<dbReference type="Gene3D" id="3.20.20.80">
    <property type="entry name" value="Glycosidases"/>
    <property type="match status" value="1"/>
</dbReference>
<dbReference type="PROSITE" id="PS51910">
    <property type="entry name" value="GH18_2"/>
    <property type="match status" value="1"/>
</dbReference>
<evidence type="ECO:0000256" key="7">
    <source>
        <dbReference type="ARBA" id="ARBA00023329"/>
    </source>
</evidence>
<dbReference type="SMART" id="SM00636">
    <property type="entry name" value="Glyco_18"/>
    <property type="match status" value="1"/>
</dbReference>
<dbReference type="SUPFAM" id="SSF51445">
    <property type="entry name" value="(Trans)glycosidases"/>
    <property type="match status" value="1"/>
</dbReference>
<keyword evidence="6" id="KW-0278">Fertilization</keyword>
<dbReference type="GO" id="GO:0030133">
    <property type="term" value="C:transport vesicle"/>
    <property type="evidence" value="ECO:0007669"/>
    <property type="project" value="UniProtKB-SubCell"/>
</dbReference>
<evidence type="ECO:0000256" key="3">
    <source>
        <dbReference type="ARBA" id="ARBA00022729"/>
    </source>
</evidence>
<feature type="domain" description="GH18" evidence="12">
    <location>
        <begin position="9"/>
        <end position="211"/>
    </location>
</feature>
<dbReference type="InterPro" id="IPR017853">
    <property type="entry name" value="GH"/>
</dbReference>
<organism evidence="13 14">
    <name type="scientific">Bos indicus x Bos taurus</name>
    <name type="common">Hybrid cattle</name>
    <dbReference type="NCBI Taxonomy" id="30522"/>
    <lineage>
        <taxon>Eukaryota</taxon>
        <taxon>Metazoa</taxon>
        <taxon>Chordata</taxon>
        <taxon>Craniata</taxon>
        <taxon>Vertebrata</taxon>
        <taxon>Euteleostomi</taxon>
        <taxon>Mammalia</taxon>
        <taxon>Eutheria</taxon>
        <taxon>Laurasiatheria</taxon>
        <taxon>Artiodactyla</taxon>
        <taxon>Ruminantia</taxon>
        <taxon>Pecora</taxon>
        <taxon>Bovidae</taxon>
        <taxon>Bovinae</taxon>
        <taxon>Bos</taxon>
    </lineage>
</organism>
<dbReference type="GO" id="GO:0005576">
    <property type="term" value="C:extracellular region"/>
    <property type="evidence" value="ECO:0007669"/>
    <property type="project" value="TreeGrafter"/>
</dbReference>